<evidence type="ECO:0000313" key="2">
    <source>
        <dbReference type="Proteomes" id="UP000279277"/>
    </source>
</evidence>
<proteinExistence type="predicted"/>
<accession>A0A3G3LYS7</accession>
<dbReference type="EMBL" id="MK016493">
    <property type="protein sequence ID" value="AYQ99302.1"/>
    <property type="molecule type" value="Genomic_DNA"/>
</dbReference>
<dbReference type="GeneID" id="77953018"/>
<reference evidence="1 2" key="1">
    <citation type="submission" date="2018-10" db="EMBL/GenBank/DDBJ databases">
        <authorList>
            <person name="Zack K."/>
            <person name="Garlena R.A."/>
            <person name="Russell D.A."/>
            <person name="Pope W.H."/>
            <person name="Jacobs-Sera D."/>
            <person name="Hatfull G.F."/>
        </authorList>
    </citation>
    <scope>NUCLEOTIDE SEQUENCE [LARGE SCALE GENOMIC DNA]</scope>
</reference>
<name>A0A3G3LYS7_9CAUD</name>
<dbReference type="KEGG" id="vg:77953018"/>
<dbReference type="Proteomes" id="UP000279277">
    <property type="component" value="Segment"/>
</dbReference>
<sequence>MIQYVVLGNTYINMAQINTIVEERATHTGRMNIRVNLINGDYVRGSVESIDKWLQGN</sequence>
<keyword evidence="2" id="KW-1185">Reference proteome</keyword>
<protein>
    <submittedName>
        <fullName evidence="1">Uncharacterized protein</fullName>
    </submittedName>
</protein>
<gene>
    <name evidence="1" type="primary">82</name>
    <name evidence="1" type="ORF">PBI_CANTARE_82</name>
</gene>
<organism evidence="1 2">
    <name type="scientific">Brevibacterium phage Cantare</name>
    <dbReference type="NCBI Taxonomy" id="2338395"/>
    <lineage>
        <taxon>Viruses</taxon>
        <taxon>Duplodnaviria</taxon>
        <taxon>Heunggongvirae</taxon>
        <taxon>Uroviricota</taxon>
        <taxon>Caudoviricetes</taxon>
        <taxon>Cantarevirus</taxon>
        <taxon>Cantarevirus cantare</taxon>
    </lineage>
</organism>
<evidence type="ECO:0000313" key="1">
    <source>
        <dbReference type="EMBL" id="AYQ99302.1"/>
    </source>
</evidence>
<dbReference type="RefSeq" id="YP_010676657.1">
    <property type="nucleotide sequence ID" value="NC_071014.1"/>
</dbReference>